<evidence type="ECO:0000256" key="5">
    <source>
        <dbReference type="ARBA" id="ARBA00022679"/>
    </source>
</evidence>
<reference evidence="11 12" key="1">
    <citation type="submission" date="2019-09" db="EMBL/GenBank/DDBJ databases">
        <title>The hologenome of the rock-dwelling lichen Lasallia pustulata.</title>
        <authorList>
            <person name="Greshake Tzovaras B."/>
            <person name="Segers F."/>
            <person name="Bicker A."/>
            <person name="Dal Grande F."/>
            <person name="Otte J."/>
            <person name="Hankeln T."/>
            <person name="Schmitt I."/>
            <person name="Ebersberger I."/>
        </authorList>
    </citation>
    <scope>NUCLEOTIDE SEQUENCE [LARGE SCALE GENOMIC DNA]</scope>
    <source>
        <strain evidence="11">A1-1</strain>
    </source>
</reference>
<feature type="compositionally biased region" description="Acidic residues" evidence="9">
    <location>
        <begin position="163"/>
        <end position="181"/>
    </location>
</feature>
<feature type="compositionally biased region" description="Polar residues" evidence="9">
    <location>
        <begin position="190"/>
        <end position="199"/>
    </location>
</feature>
<comment type="caution">
    <text evidence="11">The sequence shown here is derived from an EMBL/GenBank/DDBJ whole genome shotgun (WGS) entry which is preliminary data.</text>
</comment>
<dbReference type="Proteomes" id="UP000324767">
    <property type="component" value="Unassembled WGS sequence"/>
</dbReference>
<accession>A0A5M8PVQ2</accession>
<dbReference type="PANTHER" id="PTHR32379">
    <property type="entry name" value="GUANIDINOACETATE N-METHYLTRANSFERASE"/>
    <property type="match status" value="1"/>
</dbReference>
<keyword evidence="6" id="KW-0949">S-adenosyl-L-methionine</keyword>
<dbReference type="Gene3D" id="3.40.50.150">
    <property type="entry name" value="Vaccinia Virus protein VP39"/>
    <property type="match status" value="1"/>
</dbReference>
<keyword evidence="7 8" id="KW-0539">Nucleus</keyword>
<dbReference type="InterPro" id="IPR029063">
    <property type="entry name" value="SAM-dependent_MTases_sf"/>
</dbReference>
<name>A0A5M8PVQ2_9LECA</name>
<evidence type="ECO:0000256" key="9">
    <source>
        <dbReference type="SAM" id="MobiDB-lite"/>
    </source>
</evidence>
<sequence>MEVQQAIEPDPELETQRILLASSNHDIVTLRALLRAGSANVQDPDTGFTPLHAAVAACEPDSEDAAPAEAPAPTINGHVNGDSRLEDPNAHEDQAAILEAAKETMRLLLMNGAIWNDLDRNNETPACLALRLGLSELYEIMVDAGVRAEMLLSRMNEGWELLGDEDEDDEEADEEGEDDSESVPGLQANGGRQQEQNSKVDGDGELQVMPVEGASTASIVDASNPDVNSEDYLQSDLSFQRDRILDSDGNGVMMAWETDIMKRTADLLVPREGLRILNLGHGMGIIDNFFQQKLPSAHHIIEAHPKVVERMKKDGWHEKSGVTVHEGKWQDVVPRLIEEGITFDAIYFDTFAEDYKALRNFFTEHIIGLLDESGKWSFFNGLGADRQVCYDVYTKVVEMDALEVGFDTVWEAIKVPNLEESGEWKDVRRRYWVLKEYKLPISTYFG</sequence>
<feature type="region of interest" description="Disordered" evidence="9">
    <location>
        <begin position="163"/>
        <end position="203"/>
    </location>
</feature>
<dbReference type="GO" id="GO:0005737">
    <property type="term" value="C:cytoplasm"/>
    <property type="evidence" value="ECO:0007669"/>
    <property type="project" value="UniProtKB-SubCell"/>
</dbReference>
<keyword evidence="3 8" id="KW-0963">Cytoplasm</keyword>
<gene>
    <name evidence="11" type="ORF">FRX48_03232</name>
</gene>
<evidence type="ECO:0000256" key="3">
    <source>
        <dbReference type="ARBA" id="ARBA00022490"/>
    </source>
</evidence>
<dbReference type="GO" id="GO:0005634">
    <property type="term" value="C:nucleus"/>
    <property type="evidence" value="ECO:0007669"/>
    <property type="project" value="UniProtKB-SubCell"/>
</dbReference>
<evidence type="ECO:0000256" key="8">
    <source>
        <dbReference type="PIRNR" id="PIRNR038148"/>
    </source>
</evidence>
<dbReference type="EMBL" id="VXIT01000004">
    <property type="protein sequence ID" value="KAA6413486.1"/>
    <property type="molecule type" value="Genomic_DNA"/>
</dbReference>
<dbReference type="InterPro" id="IPR026480">
    <property type="entry name" value="RMT2_dom"/>
</dbReference>
<dbReference type="PROSITE" id="PS51559">
    <property type="entry name" value="SAM_RMT2"/>
    <property type="match status" value="1"/>
</dbReference>
<evidence type="ECO:0000313" key="12">
    <source>
        <dbReference type="Proteomes" id="UP000324767"/>
    </source>
</evidence>
<dbReference type="SUPFAM" id="SSF48403">
    <property type="entry name" value="Ankyrin repeat"/>
    <property type="match status" value="1"/>
</dbReference>
<dbReference type="GO" id="GO:0019702">
    <property type="term" value="F:protein arginine N5-methyltransferase activity"/>
    <property type="evidence" value="ECO:0007669"/>
    <property type="project" value="TreeGrafter"/>
</dbReference>
<dbReference type="Gene3D" id="1.25.40.20">
    <property type="entry name" value="Ankyrin repeat-containing domain"/>
    <property type="match status" value="1"/>
</dbReference>
<dbReference type="SUPFAM" id="SSF53335">
    <property type="entry name" value="S-adenosyl-L-methionine-dependent methyltransferases"/>
    <property type="match status" value="1"/>
</dbReference>
<evidence type="ECO:0000313" key="11">
    <source>
        <dbReference type="EMBL" id="KAA6413486.1"/>
    </source>
</evidence>
<comment type="function">
    <text evidence="1 8">S-adenosyl-L-methionine-dependent protein-arginine N-methyltransferase that methylates the delta-nitrogen atom of arginine residues to form N5-methylarginine (type IV) in target proteins. Monomethylates ribosomal protein L12.</text>
</comment>
<dbReference type="InterPro" id="IPR017408">
    <property type="entry name" value="Arginine_N-MeTrfase_2"/>
</dbReference>
<evidence type="ECO:0000256" key="4">
    <source>
        <dbReference type="ARBA" id="ARBA00022603"/>
    </source>
</evidence>
<evidence type="ECO:0000256" key="7">
    <source>
        <dbReference type="ARBA" id="ARBA00023242"/>
    </source>
</evidence>
<evidence type="ECO:0000259" key="10">
    <source>
        <dbReference type="PROSITE" id="PS51559"/>
    </source>
</evidence>
<dbReference type="InterPro" id="IPR036770">
    <property type="entry name" value="Ankyrin_rpt-contain_sf"/>
</dbReference>
<evidence type="ECO:0000256" key="1">
    <source>
        <dbReference type="ARBA" id="ARBA00002207"/>
    </source>
</evidence>
<feature type="region of interest" description="Disordered" evidence="9">
    <location>
        <begin position="64"/>
        <end position="87"/>
    </location>
</feature>
<organism evidence="11 12">
    <name type="scientific">Lasallia pustulata</name>
    <dbReference type="NCBI Taxonomy" id="136370"/>
    <lineage>
        <taxon>Eukaryota</taxon>
        <taxon>Fungi</taxon>
        <taxon>Dikarya</taxon>
        <taxon>Ascomycota</taxon>
        <taxon>Pezizomycotina</taxon>
        <taxon>Lecanoromycetes</taxon>
        <taxon>OSLEUM clade</taxon>
        <taxon>Umbilicariomycetidae</taxon>
        <taxon>Umbilicariales</taxon>
        <taxon>Umbilicariaceae</taxon>
        <taxon>Lasallia</taxon>
    </lineage>
</organism>
<feature type="domain" description="RMT2" evidence="10">
    <location>
        <begin position="223"/>
        <end position="446"/>
    </location>
</feature>
<keyword evidence="4 8" id="KW-0489">Methyltransferase</keyword>
<dbReference type="PANTHER" id="PTHR32379:SF1">
    <property type="entry name" value="GUANIDINOACETATE N-METHYLTRANSFERASE"/>
    <property type="match status" value="1"/>
</dbReference>
<protein>
    <recommendedName>
        <fullName evidence="8">Arginine N-methyltransferase 2</fullName>
        <ecNumber evidence="8">2.1.1.-</ecNumber>
    </recommendedName>
</protein>
<comment type="similarity">
    <text evidence="8">Belongs to the class I-like SAM-binding methyltransferase superfamily. RMT2 methyltransferase family.</text>
</comment>
<keyword evidence="5 8" id="KW-0808">Transferase</keyword>
<dbReference type="OrthoDB" id="19014at2759"/>
<proteinExistence type="inferred from homology"/>
<dbReference type="FunFam" id="3.40.50.150:FF:000135">
    <property type="entry name" value="Arginine N-methyltransferase 2"/>
    <property type="match status" value="1"/>
</dbReference>
<dbReference type="GO" id="GO:0032259">
    <property type="term" value="P:methylation"/>
    <property type="evidence" value="ECO:0007669"/>
    <property type="project" value="UniProtKB-KW"/>
</dbReference>
<dbReference type="AlphaFoldDB" id="A0A5M8PVQ2"/>
<dbReference type="InterPro" id="IPR051038">
    <property type="entry name" value="RMT2/GAMT_Mtase"/>
</dbReference>
<evidence type="ECO:0000256" key="2">
    <source>
        <dbReference type="ARBA" id="ARBA00011245"/>
    </source>
</evidence>
<comment type="subunit">
    <text evidence="2 8">Monomer.</text>
</comment>
<comment type="subcellular location">
    <subcellularLocation>
        <location evidence="8">Cytoplasm</location>
    </subcellularLocation>
    <subcellularLocation>
        <location evidence="8">Nucleus</location>
    </subcellularLocation>
</comment>
<evidence type="ECO:0000256" key="6">
    <source>
        <dbReference type="ARBA" id="ARBA00022691"/>
    </source>
</evidence>
<dbReference type="PIRSF" id="PIRSF038148">
    <property type="entry name" value="Arginine_N-mtfrase-2"/>
    <property type="match status" value="1"/>
</dbReference>
<dbReference type="EC" id="2.1.1.-" evidence="8"/>